<comment type="caution">
    <text evidence="6">The sequence shown here is derived from an EMBL/GenBank/DDBJ whole genome shotgun (WGS) entry which is preliminary data.</text>
</comment>
<keyword evidence="5" id="KW-0143">Chaperone</keyword>
<comment type="subcellular location">
    <subcellularLocation>
        <location evidence="1">Mitochondrion</location>
    </subcellularLocation>
</comment>
<dbReference type="GO" id="GO:0005739">
    <property type="term" value="C:mitochondrion"/>
    <property type="evidence" value="ECO:0007669"/>
    <property type="project" value="UniProtKB-SubCell"/>
</dbReference>
<dbReference type="InterPro" id="IPR011419">
    <property type="entry name" value="ATP12_ATP_synth-F1-assembly"/>
</dbReference>
<keyword evidence="4" id="KW-0496">Mitochondrion</keyword>
<proteinExistence type="inferred from homology"/>
<keyword evidence="7" id="KW-1185">Reference proteome</keyword>
<dbReference type="InterPro" id="IPR023335">
    <property type="entry name" value="ATP12_ortho_dom_sf"/>
</dbReference>
<evidence type="ECO:0000256" key="3">
    <source>
        <dbReference type="ARBA" id="ARBA00022946"/>
    </source>
</evidence>
<evidence type="ECO:0000256" key="2">
    <source>
        <dbReference type="ARBA" id="ARBA00008231"/>
    </source>
</evidence>
<dbReference type="Pfam" id="PF07542">
    <property type="entry name" value="ATP12"/>
    <property type="match status" value="1"/>
</dbReference>
<evidence type="ECO:0000313" key="6">
    <source>
        <dbReference type="EMBL" id="THH08199.1"/>
    </source>
</evidence>
<evidence type="ECO:0000256" key="4">
    <source>
        <dbReference type="ARBA" id="ARBA00023128"/>
    </source>
</evidence>
<dbReference type="InterPro" id="IPR042272">
    <property type="entry name" value="ATP12_ATP_synth-F1-assembly_N"/>
</dbReference>
<dbReference type="Gene3D" id="1.10.3580.10">
    <property type="entry name" value="ATP12 ATPase"/>
    <property type="match status" value="1"/>
</dbReference>
<accession>A0A4S4L9G7</accession>
<dbReference type="GO" id="GO:0033615">
    <property type="term" value="P:mitochondrial proton-transporting ATP synthase complex assembly"/>
    <property type="evidence" value="ECO:0007669"/>
    <property type="project" value="TreeGrafter"/>
</dbReference>
<keyword evidence="3" id="KW-0809">Transit peptide</keyword>
<evidence type="ECO:0000256" key="5">
    <source>
        <dbReference type="ARBA" id="ARBA00023186"/>
    </source>
</evidence>
<sequence>MACRASFTRWQASCSSHRRPASATNRAEATFKRFWKTVDIESRSDGLAVTLDRRTLKTPSGNPLVIPLEKRLAATVIATEWENQEKEKVLKAHALPMTSLASRVIDAAREETTRSEIRTNLLKYLDTDTICFHEDSPDALVRLQDAHWKPLLAWIQNEFNVEIRVHHQLLGVAQPSETKTRFKEVLESLDEWQLAAMERATYTTKSFLIALALIHRRIDVEQAAQAAHVEVNSQIERWGEVEDTHDVDYHDVRRQLGSAACLVS</sequence>
<evidence type="ECO:0008006" key="8">
    <source>
        <dbReference type="Google" id="ProtNLM"/>
    </source>
</evidence>
<protein>
    <recommendedName>
        <fullName evidence="8">ATP12-domain-containing protein</fullName>
    </recommendedName>
</protein>
<dbReference type="PANTHER" id="PTHR21013">
    <property type="entry name" value="ATP SYNTHASE MITOCHONDRIAL F1 COMPLEX ASSEMBLY FACTOR 2/ATP12 PROTEIN, MITOCHONDRIAL PRECURSOR"/>
    <property type="match status" value="1"/>
</dbReference>
<name>A0A4S4L9G7_9AGAM</name>
<dbReference type="Proteomes" id="UP000308199">
    <property type="component" value="Unassembled WGS sequence"/>
</dbReference>
<organism evidence="6 7">
    <name type="scientific">Phellinidium pouzarii</name>
    <dbReference type="NCBI Taxonomy" id="167371"/>
    <lineage>
        <taxon>Eukaryota</taxon>
        <taxon>Fungi</taxon>
        <taxon>Dikarya</taxon>
        <taxon>Basidiomycota</taxon>
        <taxon>Agaricomycotina</taxon>
        <taxon>Agaricomycetes</taxon>
        <taxon>Hymenochaetales</taxon>
        <taxon>Hymenochaetaceae</taxon>
        <taxon>Phellinidium</taxon>
    </lineage>
</organism>
<evidence type="ECO:0000256" key="1">
    <source>
        <dbReference type="ARBA" id="ARBA00004173"/>
    </source>
</evidence>
<evidence type="ECO:0000313" key="7">
    <source>
        <dbReference type="Proteomes" id="UP000308199"/>
    </source>
</evidence>
<gene>
    <name evidence="6" type="ORF">EW145_g2863</name>
</gene>
<comment type="similarity">
    <text evidence="2">Belongs to the ATP12 family.</text>
</comment>
<dbReference type="SUPFAM" id="SSF160909">
    <property type="entry name" value="ATP12-like"/>
    <property type="match status" value="1"/>
</dbReference>
<dbReference type="EMBL" id="SGPK01000109">
    <property type="protein sequence ID" value="THH08199.1"/>
    <property type="molecule type" value="Genomic_DNA"/>
</dbReference>
<dbReference type="OrthoDB" id="5673at2759"/>
<dbReference type="Gene3D" id="3.30.2180.10">
    <property type="entry name" value="ATP12-like"/>
    <property type="match status" value="1"/>
</dbReference>
<reference evidence="6 7" key="1">
    <citation type="submission" date="2019-02" db="EMBL/GenBank/DDBJ databases">
        <title>Genome sequencing of the rare red list fungi Phellinidium pouzarii.</title>
        <authorList>
            <person name="Buettner E."/>
            <person name="Kellner H."/>
        </authorList>
    </citation>
    <scope>NUCLEOTIDE SEQUENCE [LARGE SCALE GENOMIC DNA]</scope>
    <source>
        <strain evidence="6 7">DSM 108285</strain>
    </source>
</reference>
<dbReference type="PANTHER" id="PTHR21013:SF10">
    <property type="entry name" value="ATP SYNTHASE MITOCHONDRIAL F1 COMPLEX ASSEMBLY FACTOR 2"/>
    <property type="match status" value="1"/>
</dbReference>
<dbReference type="AlphaFoldDB" id="A0A4S4L9G7"/>